<dbReference type="InterPro" id="IPR004360">
    <property type="entry name" value="Glyas_Fos-R_dOase_dom"/>
</dbReference>
<dbReference type="InterPro" id="IPR029068">
    <property type="entry name" value="Glyas_Bleomycin-R_OHBP_Dase"/>
</dbReference>
<dbReference type="PANTHER" id="PTHR21366">
    <property type="entry name" value="GLYOXALASE FAMILY PROTEIN"/>
    <property type="match status" value="1"/>
</dbReference>
<evidence type="ECO:0000313" key="3">
    <source>
        <dbReference type="Proteomes" id="UP000503336"/>
    </source>
</evidence>
<dbReference type="Proteomes" id="UP000503336">
    <property type="component" value="Chromosome"/>
</dbReference>
<dbReference type="SUPFAM" id="SSF54593">
    <property type="entry name" value="Glyoxalase/Bleomycin resistance protein/Dihydroxybiphenyl dioxygenase"/>
    <property type="match status" value="1"/>
</dbReference>
<accession>A0A7L5BZ30</accession>
<dbReference type="RefSeq" id="WP_165098136.1">
    <property type="nucleotide sequence ID" value="NZ_CP049056.1"/>
</dbReference>
<proteinExistence type="predicted"/>
<name>A0A7L5BZ30_9RHOB</name>
<dbReference type="EMBL" id="CP049056">
    <property type="protein sequence ID" value="QIE55777.1"/>
    <property type="molecule type" value="Genomic_DNA"/>
</dbReference>
<keyword evidence="3" id="KW-1185">Reference proteome</keyword>
<organism evidence="2 3">
    <name type="scientific">Pikeienuella piscinae</name>
    <dbReference type="NCBI Taxonomy" id="2748098"/>
    <lineage>
        <taxon>Bacteria</taxon>
        <taxon>Pseudomonadati</taxon>
        <taxon>Pseudomonadota</taxon>
        <taxon>Alphaproteobacteria</taxon>
        <taxon>Rhodobacterales</taxon>
        <taxon>Paracoccaceae</taxon>
        <taxon>Pikeienuella</taxon>
    </lineage>
</organism>
<gene>
    <name evidence="2" type="ORF">G5B40_10130</name>
</gene>
<dbReference type="PANTHER" id="PTHR21366:SF14">
    <property type="entry name" value="GLYOXALASE DOMAIN-CONTAINING PROTEIN 5"/>
    <property type="match status" value="1"/>
</dbReference>
<evidence type="ECO:0000313" key="2">
    <source>
        <dbReference type="EMBL" id="QIE55777.1"/>
    </source>
</evidence>
<dbReference type="Pfam" id="PF00903">
    <property type="entry name" value="Glyoxalase"/>
    <property type="match status" value="1"/>
</dbReference>
<dbReference type="KEGG" id="hdh:G5B40_10130"/>
<sequence length="138" mass="15252">MSWSIHHVNLESRDVRRTAAFYTRVLGMAEGAWTFPESRGYIPGAPDKLALFPDGRDSHTGLHLIAPDEDFAARNNLKHNPSLGGHFAIEVKDLKAVMKRLDAAGVPYSDAGVFAIPGLWNIYVEDPDGNLVEINQRV</sequence>
<evidence type="ECO:0000259" key="1">
    <source>
        <dbReference type="PROSITE" id="PS51819"/>
    </source>
</evidence>
<dbReference type="InterPro" id="IPR050383">
    <property type="entry name" value="GlyoxalaseI/FosfomycinResist"/>
</dbReference>
<dbReference type="AlphaFoldDB" id="A0A7L5BZ30"/>
<dbReference type="InterPro" id="IPR037523">
    <property type="entry name" value="VOC_core"/>
</dbReference>
<dbReference type="Gene3D" id="3.10.180.10">
    <property type="entry name" value="2,3-Dihydroxybiphenyl 1,2-Dioxygenase, domain 1"/>
    <property type="match status" value="1"/>
</dbReference>
<protein>
    <recommendedName>
        <fullName evidence="1">VOC domain-containing protein</fullName>
    </recommendedName>
</protein>
<dbReference type="PROSITE" id="PS51819">
    <property type="entry name" value="VOC"/>
    <property type="match status" value="1"/>
</dbReference>
<feature type="domain" description="VOC" evidence="1">
    <location>
        <begin position="4"/>
        <end position="137"/>
    </location>
</feature>
<reference evidence="2 3" key="1">
    <citation type="submission" date="2020-02" db="EMBL/GenBank/DDBJ databases">
        <title>complete genome sequence of Rhodobacteraceae bacterium.</title>
        <authorList>
            <person name="Park J."/>
            <person name="Kim Y.-S."/>
            <person name="Kim K.-H."/>
        </authorList>
    </citation>
    <scope>NUCLEOTIDE SEQUENCE [LARGE SCALE GENOMIC DNA]</scope>
    <source>
        <strain evidence="2 3">RR4-56</strain>
    </source>
</reference>